<dbReference type="GO" id="GO:0003677">
    <property type="term" value="F:DNA binding"/>
    <property type="evidence" value="ECO:0007669"/>
    <property type="project" value="UniProtKB-KW"/>
</dbReference>
<evidence type="ECO:0000256" key="4">
    <source>
        <dbReference type="ARBA" id="ARBA00023163"/>
    </source>
</evidence>
<accession>A0A516KN22</accession>
<dbReference type="InterPro" id="IPR000943">
    <property type="entry name" value="RNA_pol_sigma70"/>
</dbReference>
<dbReference type="GO" id="GO:0006352">
    <property type="term" value="P:DNA-templated transcription initiation"/>
    <property type="evidence" value="ECO:0007669"/>
    <property type="project" value="InterPro"/>
</dbReference>
<dbReference type="GO" id="GO:0016987">
    <property type="term" value="F:sigma factor activity"/>
    <property type="evidence" value="ECO:0007669"/>
    <property type="project" value="UniProtKB-KW"/>
</dbReference>
<dbReference type="InterPro" id="IPR036388">
    <property type="entry name" value="WH-like_DNA-bd_sf"/>
</dbReference>
<evidence type="ECO:0000256" key="3">
    <source>
        <dbReference type="ARBA" id="ARBA00023125"/>
    </source>
</evidence>
<keyword evidence="2" id="KW-0731">Sigma factor</keyword>
<dbReference type="InterPro" id="IPR013324">
    <property type="entry name" value="RNA_pol_sigma_r3/r4-like"/>
</dbReference>
<proteinExistence type="predicted"/>
<dbReference type="Pfam" id="PF04545">
    <property type="entry name" value="Sigma70_r4"/>
    <property type="match status" value="1"/>
</dbReference>
<dbReference type="SUPFAM" id="SSF88659">
    <property type="entry name" value="Sigma3 and sigma4 domains of RNA polymerase sigma factors"/>
    <property type="match status" value="1"/>
</dbReference>
<dbReference type="PANTHER" id="PTHR30385">
    <property type="entry name" value="SIGMA FACTOR F FLAGELLAR"/>
    <property type="match status" value="1"/>
</dbReference>
<evidence type="ECO:0000256" key="1">
    <source>
        <dbReference type="ARBA" id="ARBA00023015"/>
    </source>
</evidence>
<feature type="domain" description="RNA polymerase sigma-70 region 2" evidence="5">
    <location>
        <begin position="37"/>
        <end position="104"/>
    </location>
</feature>
<keyword evidence="8" id="KW-1185">Reference proteome</keyword>
<gene>
    <name evidence="7" type="ORF">Goe8_c02260</name>
</gene>
<organism evidence="7 8">
    <name type="scientific">Bacillus phage vB_BmeM-Goe8</name>
    <dbReference type="NCBI Taxonomy" id="2593638"/>
    <lineage>
        <taxon>Viruses</taxon>
        <taxon>Duplodnaviria</taxon>
        <taxon>Heunggongvirae</taxon>
        <taxon>Uroviricota</taxon>
        <taxon>Caudoviricetes</taxon>
        <taxon>Herelleviridae</taxon>
        <taxon>Bastillevirinae</taxon>
        <taxon>Goettingenvirus</taxon>
        <taxon>Goettingenvirus goe8</taxon>
    </lineage>
</organism>
<feature type="domain" description="RNA polymerase sigma-70 region 4" evidence="6">
    <location>
        <begin position="155"/>
        <end position="204"/>
    </location>
</feature>
<reference evidence="7 8" key="1">
    <citation type="submission" date="2019-06" db="EMBL/GenBank/DDBJ databases">
        <authorList>
            <person name="Hertel R."/>
        </authorList>
    </citation>
    <scope>NUCLEOTIDE SEQUENCE [LARGE SCALE GENOMIC DNA]</scope>
</reference>
<keyword evidence="1" id="KW-0805">Transcription regulation</keyword>
<keyword evidence="4" id="KW-0804">Transcription</keyword>
<dbReference type="Gene3D" id="1.20.120.1810">
    <property type="match status" value="1"/>
</dbReference>
<dbReference type="Pfam" id="PF04542">
    <property type="entry name" value="Sigma70_r2"/>
    <property type="match status" value="1"/>
</dbReference>
<name>A0A516KN22_9CAUD</name>
<evidence type="ECO:0000256" key="2">
    <source>
        <dbReference type="ARBA" id="ARBA00023082"/>
    </source>
</evidence>
<dbReference type="InterPro" id="IPR007627">
    <property type="entry name" value="RNA_pol_sigma70_r2"/>
</dbReference>
<dbReference type="Proteomes" id="UP000317800">
    <property type="component" value="Segment"/>
</dbReference>
<evidence type="ECO:0000313" key="7">
    <source>
        <dbReference type="EMBL" id="QDP42999.1"/>
    </source>
</evidence>
<dbReference type="InterPro" id="IPR013325">
    <property type="entry name" value="RNA_pol_sigma_r2"/>
</dbReference>
<evidence type="ECO:0000313" key="8">
    <source>
        <dbReference type="Proteomes" id="UP000317800"/>
    </source>
</evidence>
<dbReference type="PRINTS" id="PR00046">
    <property type="entry name" value="SIGMA70FCT"/>
</dbReference>
<dbReference type="NCBIfam" id="TIGR02937">
    <property type="entry name" value="sigma70-ECF"/>
    <property type="match status" value="1"/>
</dbReference>
<keyword evidence="3" id="KW-0238">DNA-binding</keyword>
<dbReference type="InterPro" id="IPR007630">
    <property type="entry name" value="RNA_pol_sigma70_r4"/>
</dbReference>
<protein>
    <submittedName>
        <fullName evidence="7">RNA polymerase sigma factor</fullName>
    </submittedName>
</protein>
<dbReference type="EMBL" id="MN043729">
    <property type="protein sequence ID" value="QDP42999.1"/>
    <property type="molecule type" value="Genomic_DNA"/>
</dbReference>
<dbReference type="SUPFAM" id="SSF88946">
    <property type="entry name" value="Sigma2 domain of RNA polymerase sigma factors"/>
    <property type="match status" value="1"/>
</dbReference>
<dbReference type="CDD" id="cd06171">
    <property type="entry name" value="Sigma70_r4"/>
    <property type="match status" value="1"/>
</dbReference>
<evidence type="ECO:0000259" key="5">
    <source>
        <dbReference type="Pfam" id="PF04542"/>
    </source>
</evidence>
<dbReference type="Gene3D" id="1.10.10.10">
    <property type="entry name" value="Winged helix-like DNA-binding domain superfamily/Winged helix DNA-binding domain"/>
    <property type="match status" value="1"/>
</dbReference>
<sequence length="461" mass="51628">MPYAQTNLPPPLSTTENYQLLKLLQADPGDDEVRGKLIEGNIRLVIHIANKFFNIGTVDELTSIGTIGLIKAANSFNLDKKVKFATYASTCITNEILMYARKTKKDRVVTSLDTVLSSDMDGGELTLMDVLSDDRVGEFSESFTEQDNIDDMKEALDQLPEKDREVLKLYYLNNLRQRGTGEALGISQSYVSRLQKRALKKVRAIIDKKYKGDIVTVQALGRATRIREEKKMSNDKFMNIRVNGKAEMKVIELLDSTRDNYKDISAKTGVKYTRVAELGREVRSPELRRELKAEQVKLNSQKRTNKKVNKPTNVEEGINFNSSKKNSKPSDYLLKNLAENDHIMQAAAAKLRKEYMGDIDEESAAKAMEILGDKIKAQEVVIEQAPLVFPDGPSTLTATIASSEEPTKGIIKRSTYVNAESSGEDVSVEAFVQELRNIEAMLVNSSNPDITFEIKVTAKQK</sequence>
<dbReference type="InterPro" id="IPR014284">
    <property type="entry name" value="RNA_pol_sigma-70_dom"/>
</dbReference>
<evidence type="ECO:0000259" key="6">
    <source>
        <dbReference type="Pfam" id="PF04545"/>
    </source>
</evidence>